<dbReference type="GO" id="GO:0006364">
    <property type="term" value="P:rRNA processing"/>
    <property type="evidence" value="ECO:0007669"/>
    <property type="project" value="UniProtKB-UniRule"/>
</dbReference>
<keyword evidence="2 5" id="KW-0690">Ribosome biogenesis</keyword>
<dbReference type="EMBL" id="CACVAV010000266">
    <property type="protein sequence ID" value="CAA6816721.1"/>
    <property type="molecule type" value="Genomic_DNA"/>
</dbReference>
<dbReference type="NCBIfam" id="TIGR02273">
    <property type="entry name" value="16S_RimM"/>
    <property type="match status" value="1"/>
</dbReference>
<evidence type="ECO:0000259" key="7">
    <source>
        <dbReference type="Pfam" id="PF24986"/>
    </source>
</evidence>
<evidence type="ECO:0000256" key="4">
    <source>
        <dbReference type="ARBA" id="ARBA00023186"/>
    </source>
</evidence>
<keyword evidence="1 5" id="KW-0963">Cytoplasm</keyword>
<dbReference type="SUPFAM" id="SSF50447">
    <property type="entry name" value="Translation proteins"/>
    <property type="match status" value="1"/>
</dbReference>
<protein>
    <recommendedName>
        <fullName evidence="5">Ribosome maturation factor RimM</fullName>
    </recommendedName>
</protein>
<dbReference type="HAMAP" id="MF_00014">
    <property type="entry name" value="Ribosome_mat_RimM"/>
    <property type="match status" value="1"/>
</dbReference>
<dbReference type="InterPro" id="IPR056792">
    <property type="entry name" value="PRC_RimM"/>
</dbReference>
<name>A0A6S6T0X6_9GAMM</name>
<feature type="domain" description="RimM N-terminal" evidence="6">
    <location>
        <begin position="11"/>
        <end position="89"/>
    </location>
</feature>
<organism evidence="8">
    <name type="scientific">uncultured Thiotrichaceae bacterium</name>
    <dbReference type="NCBI Taxonomy" id="298394"/>
    <lineage>
        <taxon>Bacteria</taxon>
        <taxon>Pseudomonadati</taxon>
        <taxon>Pseudomonadota</taxon>
        <taxon>Gammaproteobacteria</taxon>
        <taxon>Thiotrichales</taxon>
        <taxon>Thiotrichaceae</taxon>
        <taxon>environmental samples</taxon>
    </lineage>
</organism>
<dbReference type="AlphaFoldDB" id="A0A6S6T0X6"/>
<dbReference type="InterPro" id="IPR002676">
    <property type="entry name" value="RimM_N"/>
</dbReference>
<dbReference type="PANTHER" id="PTHR33692:SF1">
    <property type="entry name" value="RIBOSOME MATURATION FACTOR RIMM"/>
    <property type="match status" value="1"/>
</dbReference>
<proteinExistence type="inferred from homology"/>
<dbReference type="SUPFAM" id="SSF50346">
    <property type="entry name" value="PRC-barrel domain"/>
    <property type="match status" value="1"/>
</dbReference>
<accession>A0A6S6T0X6</accession>
<keyword evidence="3 5" id="KW-0698">rRNA processing</keyword>
<dbReference type="InterPro" id="IPR036976">
    <property type="entry name" value="RimM_N_sf"/>
</dbReference>
<dbReference type="GO" id="GO:0005737">
    <property type="term" value="C:cytoplasm"/>
    <property type="evidence" value="ECO:0007669"/>
    <property type="project" value="UniProtKB-SubCell"/>
</dbReference>
<evidence type="ECO:0000259" key="6">
    <source>
        <dbReference type="Pfam" id="PF01782"/>
    </source>
</evidence>
<feature type="domain" description="Ribosome maturation factor RimM PRC barrel" evidence="7">
    <location>
        <begin position="103"/>
        <end position="168"/>
    </location>
</feature>
<evidence type="ECO:0000256" key="1">
    <source>
        <dbReference type="ARBA" id="ARBA00022490"/>
    </source>
</evidence>
<keyword evidence="4 5" id="KW-0143">Chaperone</keyword>
<dbReference type="PANTHER" id="PTHR33692">
    <property type="entry name" value="RIBOSOME MATURATION FACTOR RIMM"/>
    <property type="match status" value="1"/>
</dbReference>
<comment type="subunit">
    <text evidence="5">Binds ribosomal protein uS19.</text>
</comment>
<dbReference type="InterPro" id="IPR011961">
    <property type="entry name" value="RimM"/>
</dbReference>
<comment type="function">
    <text evidence="5">An accessory protein needed during the final step in the assembly of 30S ribosomal subunit, possibly for assembly of the head region. Essential for efficient processing of 16S rRNA. May be needed both before and after RbfA during the maturation of 16S rRNA. It has affinity for free ribosomal 30S subunits but not for 70S ribosomes.</text>
</comment>
<comment type="similarity">
    <text evidence="5">Belongs to the RimM family.</text>
</comment>
<dbReference type="Gene3D" id="2.30.30.240">
    <property type="entry name" value="PRC-barrel domain"/>
    <property type="match status" value="1"/>
</dbReference>
<dbReference type="InterPro" id="IPR009000">
    <property type="entry name" value="Transl_B-barrel_sf"/>
</dbReference>
<evidence type="ECO:0000313" key="8">
    <source>
        <dbReference type="EMBL" id="CAA6816721.1"/>
    </source>
</evidence>
<gene>
    <name evidence="5" type="primary">rimM</name>
    <name evidence="8" type="ORF">HELGO_WM18800</name>
</gene>
<sequence length="170" mass="19258">MPSDSDSIITLGKVNGVFGVKGWIKVYSYTAQQDDILSYKDWYLQQAGQWRKVKLLNGQRQGKGIVANIEGIVDRDQALALQDTLIGTVRDALPKLSADEFYWSDLMGLNVVTVDRQQLGEISHLFETGANDVMVVKGDRERWIPWLMNDVIKQVDLNEGIVQVDWDPDF</sequence>
<evidence type="ECO:0000256" key="2">
    <source>
        <dbReference type="ARBA" id="ARBA00022517"/>
    </source>
</evidence>
<evidence type="ECO:0000256" key="5">
    <source>
        <dbReference type="HAMAP-Rule" id="MF_00014"/>
    </source>
</evidence>
<comment type="domain">
    <text evidence="5">The PRC barrel domain binds ribosomal protein uS19.</text>
</comment>
<comment type="subcellular location">
    <subcellularLocation>
        <location evidence="5">Cytoplasm</location>
    </subcellularLocation>
</comment>
<evidence type="ECO:0000256" key="3">
    <source>
        <dbReference type="ARBA" id="ARBA00022552"/>
    </source>
</evidence>
<dbReference type="GO" id="GO:0043022">
    <property type="term" value="F:ribosome binding"/>
    <property type="evidence" value="ECO:0007669"/>
    <property type="project" value="InterPro"/>
</dbReference>
<reference evidence="8" key="1">
    <citation type="submission" date="2020-01" db="EMBL/GenBank/DDBJ databases">
        <authorList>
            <person name="Meier V. D."/>
            <person name="Meier V D."/>
        </authorList>
    </citation>
    <scope>NUCLEOTIDE SEQUENCE</scope>
    <source>
        <strain evidence="8">HLG_WM_MAG_08</strain>
    </source>
</reference>
<dbReference type="Pfam" id="PF01782">
    <property type="entry name" value="RimM"/>
    <property type="match status" value="1"/>
</dbReference>
<dbReference type="Pfam" id="PF24986">
    <property type="entry name" value="PRC_RimM"/>
    <property type="match status" value="1"/>
</dbReference>
<dbReference type="GO" id="GO:0042274">
    <property type="term" value="P:ribosomal small subunit biogenesis"/>
    <property type="evidence" value="ECO:0007669"/>
    <property type="project" value="UniProtKB-UniRule"/>
</dbReference>
<dbReference type="Gene3D" id="2.40.30.60">
    <property type="entry name" value="RimM"/>
    <property type="match status" value="1"/>
</dbReference>
<dbReference type="GO" id="GO:0005840">
    <property type="term" value="C:ribosome"/>
    <property type="evidence" value="ECO:0007669"/>
    <property type="project" value="InterPro"/>
</dbReference>
<dbReference type="InterPro" id="IPR011033">
    <property type="entry name" value="PRC_barrel-like_sf"/>
</dbReference>